<protein>
    <submittedName>
        <fullName evidence="9">Transporter</fullName>
    </submittedName>
</protein>
<comment type="subcellular location">
    <subcellularLocation>
        <location evidence="1">Cell outer membrane</location>
        <topology evidence="1">Multi-pass membrane protein</topology>
    </subcellularLocation>
</comment>
<evidence type="ECO:0000256" key="2">
    <source>
        <dbReference type="ARBA" id="ARBA00008163"/>
    </source>
</evidence>
<dbReference type="SUPFAM" id="SSF56935">
    <property type="entry name" value="Porins"/>
    <property type="match status" value="1"/>
</dbReference>
<dbReference type="GO" id="GO:0009279">
    <property type="term" value="C:cell outer membrane"/>
    <property type="evidence" value="ECO:0007669"/>
    <property type="project" value="UniProtKB-SubCell"/>
</dbReference>
<comment type="caution">
    <text evidence="9">The sequence shown here is derived from an EMBL/GenBank/DDBJ whole genome shotgun (WGS) entry which is preliminary data.</text>
</comment>
<evidence type="ECO:0000313" key="9">
    <source>
        <dbReference type="EMBL" id="MBE6271952.1"/>
    </source>
</evidence>
<dbReference type="PANTHER" id="PTHR35093:SF8">
    <property type="entry name" value="OUTER MEMBRANE PROTEIN NMB0088-RELATED"/>
    <property type="match status" value="1"/>
</dbReference>
<feature type="signal peptide" evidence="8">
    <location>
        <begin position="1"/>
        <end position="23"/>
    </location>
</feature>
<evidence type="ECO:0000256" key="5">
    <source>
        <dbReference type="ARBA" id="ARBA00022729"/>
    </source>
</evidence>
<comment type="similarity">
    <text evidence="2">Belongs to the OmpP1/FadL family.</text>
</comment>
<evidence type="ECO:0000256" key="7">
    <source>
        <dbReference type="ARBA" id="ARBA00023237"/>
    </source>
</evidence>
<feature type="chain" id="PRO_5039139261" evidence="8">
    <location>
        <begin position="24"/>
        <end position="537"/>
    </location>
</feature>
<keyword evidence="7" id="KW-0998">Cell outer membrane</keyword>
<reference evidence="9" key="1">
    <citation type="submission" date="2019-04" db="EMBL/GenBank/DDBJ databases">
        <title>Evolution of Biomass-Degrading Anaerobic Consortia Revealed by Metagenomics.</title>
        <authorList>
            <person name="Peng X."/>
        </authorList>
    </citation>
    <scope>NUCLEOTIDE SEQUENCE</scope>
    <source>
        <strain evidence="9">SIG140</strain>
    </source>
</reference>
<keyword evidence="4" id="KW-0812">Transmembrane</keyword>
<evidence type="ECO:0000256" key="6">
    <source>
        <dbReference type="ARBA" id="ARBA00023136"/>
    </source>
</evidence>
<keyword evidence="3" id="KW-1134">Transmembrane beta strand</keyword>
<gene>
    <name evidence="9" type="ORF">E7101_13550</name>
</gene>
<name>A0A9D5SBD9_XYLRU</name>
<evidence type="ECO:0000256" key="8">
    <source>
        <dbReference type="SAM" id="SignalP"/>
    </source>
</evidence>
<evidence type="ECO:0000313" key="10">
    <source>
        <dbReference type="Proteomes" id="UP000806522"/>
    </source>
</evidence>
<keyword evidence="5 8" id="KW-0732">Signal</keyword>
<evidence type="ECO:0000256" key="4">
    <source>
        <dbReference type="ARBA" id="ARBA00022692"/>
    </source>
</evidence>
<dbReference type="EMBL" id="SUYC01000020">
    <property type="protein sequence ID" value="MBE6271952.1"/>
    <property type="molecule type" value="Genomic_DNA"/>
</dbReference>
<dbReference type="Proteomes" id="UP000806522">
    <property type="component" value="Unassembled WGS sequence"/>
</dbReference>
<dbReference type="AlphaFoldDB" id="A0A9D5SBD9"/>
<proteinExistence type="inferred from homology"/>
<dbReference type="GO" id="GO:0015483">
    <property type="term" value="F:long-chain fatty acid transporting porin activity"/>
    <property type="evidence" value="ECO:0007669"/>
    <property type="project" value="TreeGrafter"/>
</dbReference>
<dbReference type="InterPro" id="IPR005017">
    <property type="entry name" value="OMPP1/FadL/TodX"/>
</dbReference>
<keyword evidence="6" id="KW-0472">Membrane</keyword>
<organism evidence="9 10">
    <name type="scientific">Xylanibacter ruminicola</name>
    <name type="common">Prevotella ruminicola</name>
    <dbReference type="NCBI Taxonomy" id="839"/>
    <lineage>
        <taxon>Bacteria</taxon>
        <taxon>Pseudomonadati</taxon>
        <taxon>Bacteroidota</taxon>
        <taxon>Bacteroidia</taxon>
        <taxon>Bacteroidales</taxon>
        <taxon>Prevotellaceae</taxon>
        <taxon>Xylanibacter</taxon>
    </lineage>
</organism>
<accession>A0A9D5SBD9</accession>
<dbReference type="PANTHER" id="PTHR35093">
    <property type="entry name" value="OUTER MEMBRANE PROTEIN NMB0088-RELATED"/>
    <property type="match status" value="1"/>
</dbReference>
<dbReference type="Gene3D" id="2.40.160.60">
    <property type="entry name" value="Outer membrane protein transport protein (OMPP1/FadL/TodX)"/>
    <property type="match status" value="1"/>
</dbReference>
<evidence type="ECO:0000256" key="1">
    <source>
        <dbReference type="ARBA" id="ARBA00004571"/>
    </source>
</evidence>
<evidence type="ECO:0000256" key="3">
    <source>
        <dbReference type="ARBA" id="ARBA00022452"/>
    </source>
</evidence>
<sequence length="537" mass="58544">MMKKMNVVLASLMLTAATTTATAGGILTNTNQSIDFLRNPARDAAIGLDGVYSNPAGVAFLPEGFHLGFNWQYAHQTRTIESTSPFFALGRKNGGQTTKTFEGVADAPFLPSIQAAYNKGDWSVQFNFSVPGGGGACEFQDGLGSFESVVGNIASSFMTLDGMATQLNGLTSQLTPLYAMMGQAAPNAINTYGVNGYDMNGYMQGRQYYFGFQLGTAYKINKNLAVYGGLRVLYGTATYKAKISNIMVGTQGGYVDFSNFLPNVPAQAQQNAAVAQQHLALLSKVEQAGMMTDQLKQAQASLTAGLSQLQQSSGQLTTLSKYTEGVNLLCNQSSVGIAPIVSVDYKFGNFNFAAKYEFKTQIRMKNESTVNEASEIAAVNKFRDGEEVNEDVPALLTVGAMWSPVEDIRINLGYHHYFDKDASWYNNAQKLLDHDSNEYLAGVEWDLSDKLTISAGGQVTRYGLTDDYMNDMSFVTNSYSFGLGFNYKASDKVTLKAAYFQTNYDDYNRYDYPPLSGMSDSFTRTNRVLGIGCELNL</sequence>